<gene>
    <name evidence="2" type="ORF">POSPLADRAFT_1162605</name>
</gene>
<dbReference type="AlphaFoldDB" id="A0A1X6MHH2"/>
<dbReference type="RefSeq" id="XP_024332665.1">
    <property type="nucleotide sequence ID" value="XM_024487740.1"/>
</dbReference>
<sequence length="119" mass="12971">MAMIDHTVAVNVAALFMRRIGDALQYTKVEDIEVGALDVDPRAAIALPLHDYTAREVQVLALVGSPVSKAIGKRIMIEEASNGDQLDDDLVLMGPMKTVSRDPTTSKAKDKLKSKPKRK</sequence>
<feature type="region of interest" description="Disordered" evidence="1">
    <location>
        <begin position="96"/>
        <end position="119"/>
    </location>
</feature>
<dbReference type="OrthoDB" id="10290473at2759"/>
<reference evidence="2 3" key="1">
    <citation type="submission" date="2017-04" db="EMBL/GenBank/DDBJ databases">
        <title>Genome Sequence of the Model Brown-Rot Fungus Postia placenta SB12.</title>
        <authorList>
            <consortium name="DOE Joint Genome Institute"/>
            <person name="Gaskell J."/>
            <person name="Kersten P."/>
            <person name="Larrondo L.F."/>
            <person name="Canessa P."/>
            <person name="Martinez D."/>
            <person name="Hibbett D."/>
            <person name="Schmoll M."/>
            <person name="Kubicek C.P."/>
            <person name="Martinez A.T."/>
            <person name="Yadav J."/>
            <person name="Master E."/>
            <person name="Magnuson J.K."/>
            <person name="James T."/>
            <person name="Yaver D."/>
            <person name="Berka R."/>
            <person name="Labutti K."/>
            <person name="Lipzen A."/>
            <person name="Aerts A."/>
            <person name="Barry K."/>
            <person name="Henrissat B."/>
            <person name="Blanchette R."/>
            <person name="Grigoriev I."/>
            <person name="Cullen D."/>
        </authorList>
    </citation>
    <scope>NUCLEOTIDE SEQUENCE [LARGE SCALE GENOMIC DNA]</scope>
    <source>
        <strain evidence="2 3">MAD-698-R-SB12</strain>
    </source>
</reference>
<dbReference type="Proteomes" id="UP000194127">
    <property type="component" value="Unassembled WGS sequence"/>
</dbReference>
<dbReference type="GeneID" id="36332689"/>
<dbReference type="EMBL" id="KZ110837">
    <property type="protein sequence ID" value="OSX55871.1"/>
    <property type="molecule type" value="Genomic_DNA"/>
</dbReference>
<proteinExistence type="predicted"/>
<protein>
    <submittedName>
        <fullName evidence="2">Uncharacterized protein</fullName>
    </submittedName>
</protein>
<evidence type="ECO:0000256" key="1">
    <source>
        <dbReference type="SAM" id="MobiDB-lite"/>
    </source>
</evidence>
<organism evidence="2 3">
    <name type="scientific">Postia placenta MAD-698-R-SB12</name>
    <dbReference type="NCBI Taxonomy" id="670580"/>
    <lineage>
        <taxon>Eukaryota</taxon>
        <taxon>Fungi</taxon>
        <taxon>Dikarya</taxon>
        <taxon>Basidiomycota</taxon>
        <taxon>Agaricomycotina</taxon>
        <taxon>Agaricomycetes</taxon>
        <taxon>Polyporales</taxon>
        <taxon>Adustoporiaceae</taxon>
        <taxon>Rhodonia</taxon>
    </lineage>
</organism>
<evidence type="ECO:0000313" key="3">
    <source>
        <dbReference type="Proteomes" id="UP000194127"/>
    </source>
</evidence>
<accession>A0A1X6MHH2</accession>
<evidence type="ECO:0000313" key="2">
    <source>
        <dbReference type="EMBL" id="OSX55871.1"/>
    </source>
</evidence>
<keyword evidence="3" id="KW-1185">Reference proteome</keyword>
<name>A0A1X6MHH2_9APHY</name>